<dbReference type="FunFam" id="3.40.50.11660:FF:000004">
    <property type="entry name" value="Glycoprotein 3-alpha-L-fucosyltransferase A"/>
    <property type="match status" value="1"/>
</dbReference>
<evidence type="ECO:0000256" key="10">
    <source>
        <dbReference type="ARBA" id="ARBA00023136"/>
    </source>
</evidence>
<keyword evidence="10 12" id="KW-0472">Membrane</keyword>
<evidence type="ECO:0000256" key="3">
    <source>
        <dbReference type="ARBA" id="ARBA00008919"/>
    </source>
</evidence>
<accession>B4N519</accession>
<evidence type="ECO:0000256" key="11">
    <source>
        <dbReference type="ARBA" id="ARBA00023180"/>
    </source>
</evidence>
<dbReference type="InterPro" id="IPR001503">
    <property type="entry name" value="Glyco_trans_10"/>
</dbReference>
<dbReference type="GO" id="GO:0032580">
    <property type="term" value="C:Golgi cisterna membrane"/>
    <property type="evidence" value="ECO:0007669"/>
    <property type="project" value="UniProtKB-SubCell"/>
</dbReference>
<dbReference type="PhylomeDB" id="B4N519"/>
<gene>
    <name evidence="16" type="primary">Dwil\GK20401</name>
    <name evidence="16" type="ORF">Dwil_GK20401</name>
</gene>
<dbReference type="PANTHER" id="PTHR48438:SF1">
    <property type="entry name" value="ALPHA-(1,3)-FUCOSYLTRANSFERASE C-RELATED"/>
    <property type="match status" value="1"/>
</dbReference>
<evidence type="ECO:0000313" key="17">
    <source>
        <dbReference type="Proteomes" id="UP000007798"/>
    </source>
</evidence>
<evidence type="ECO:0000256" key="7">
    <source>
        <dbReference type="ARBA" id="ARBA00022968"/>
    </source>
</evidence>
<evidence type="ECO:0000256" key="8">
    <source>
        <dbReference type="ARBA" id="ARBA00022989"/>
    </source>
</evidence>
<feature type="region of interest" description="Disordered" evidence="13">
    <location>
        <begin position="124"/>
        <end position="151"/>
    </location>
</feature>
<dbReference type="EC" id="2.4.1.-" evidence="12"/>
<dbReference type="SUPFAM" id="SSF53756">
    <property type="entry name" value="UDP-Glycosyltransferase/glycogen phosphorylase"/>
    <property type="match status" value="1"/>
</dbReference>
<feature type="domain" description="Fucosyltransferase N-terminal" evidence="15">
    <location>
        <begin position="221"/>
        <end position="324"/>
    </location>
</feature>
<reference evidence="16 17" key="1">
    <citation type="journal article" date="2007" name="Nature">
        <title>Evolution of genes and genomes on the Drosophila phylogeny.</title>
        <authorList>
            <consortium name="Drosophila 12 Genomes Consortium"/>
            <person name="Clark A.G."/>
            <person name="Eisen M.B."/>
            <person name="Smith D.R."/>
            <person name="Bergman C.M."/>
            <person name="Oliver B."/>
            <person name="Markow T.A."/>
            <person name="Kaufman T.C."/>
            <person name="Kellis M."/>
            <person name="Gelbart W."/>
            <person name="Iyer V.N."/>
            <person name="Pollard D.A."/>
            <person name="Sackton T.B."/>
            <person name="Larracuente A.M."/>
            <person name="Singh N.D."/>
            <person name="Abad J.P."/>
            <person name="Abt D.N."/>
            <person name="Adryan B."/>
            <person name="Aguade M."/>
            <person name="Akashi H."/>
            <person name="Anderson W.W."/>
            <person name="Aquadro C.F."/>
            <person name="Ardell D.H."/>
            <person name="Arguello R."/>
            <person name="Artieri C.G."/>
            <person name="Barbash D.A."/>
            <person name="Barker D."/>
            <person name="Barsanti P."/>
            <person name="Batterham P."/>
            <person name="Batzoglou S."/>
            <person name="Begun D."/>
            <person name="Bhutkar A."/>
            <person name="Blanco E."/>
            <person name="Bosak S.A."/>
            <person name="Bradley R.K."/>
            <person name="Brand A.D."/>
            <person name="Brent M.R."/>
            <person name="Brooks A.N."/>
            <person name="Brown R.H."/>
            <person name="Butlin R.K."/>
            <person name="Caggese C."/>
            <person name="Calvi B.R."/>
            <person name="Bernardo de Carvalho A."/>
            <person name="Caspi A."/>
            <person name="Castrezana S."/>
            <person name="Celniker S.E."/>
            <person name="Chang J.L."/>
            <person name="Chapple C."/>
            <person name="Chatterji S."/>
            <person name="Chinwalla A."/>
            <person name="Civetta A."/>
            <person name="Clifton S.W."/>
            <person name="Comeron J.M."/>
            <person name="Costello J.C."/>
            <person name="Coyne J.A."/>
            <person name="Daub J."/>
            <person name="David R.G."/>
            <person name="Delcher A.L."/>
            <person name="Delehaunty K."/>
            <person name="Do C.B."/>
            <person name="Ebling H."/>
            <person name="Edwards K."/>
            <person name="Eickbush T."/>
            <person name="Evans J.D."/>
            <person name="Filipski A."/>
            <person name="Findeiss S."/>
            <person name="Freyhult E."/>
            <person name="Fulton L."/>
            <person name="Fulton R."/>
            <person name="Garcia A.C."/>
            <person name="Gardiner A."/>
            <person name="Garfield D.A."/>
            <person name="Garvin B.E."/>
            <person name="Gibson G."/>
            <person name="Gilbert D."/>
            <person name="Gnerre S."/>
            <person name="Godfrey J."/>
            <person name="Good R."/>
            <person name="Gotea V."/>
            <person name="Gravely B."/>
            <person name="Greenberg A.J."/>
            <person name="Griffiths-Jones S."/>
            <person name="Gross S."/>
            <person name="Guigo R."/>
            <person name="Gustafson E.A."/>
            <person name="Haerty W."/>
            <person name="Hahn M.W."/>
            <person name="Halligan D.L."/>
            <person name="Halpern A.L."/>
            <person name="Halter G.M."/>
            <person name="Han M.V."/>
            <person name="Heger A."/>
            <person name="Hillier L."/>
            <person name="Hinrichs A.S."/>
            <person name="Holmes I."/>
            <person name="Hoskins R.A."/>
            <person name="Hubisz M.J."/>
            <person name="Hultmark D."/>
            <person name="Huntley M.A."/>
            <person name="Jaffe D.B."/>
            <person name="Jagadeeshan S."/>
            <person name="Jeck W.R."/>
            <person name="Johnson J."/>
            <person name="Jones C.D."/>
            <person name="Jordan W.C."/>
            <person name="Karpen G.H."/>
            <person name="Kataoka E."/>
            <person name="Keightley P.D."/>
            <person name="Kheradpour P."/>
            <person name="Kirkness E.F."/>
            <person name="Koerich L.B."/>
            <person name="Kristiansen K."/>
            <person name="Kudrna D."/>
            <person name="Kulathinal R.J."/>
            <person name="Kumar S."/>
            <person name="Kwok R."/>
            <person name="Lander E."/>
            <person name="Langley C.H."/>
            <person name="Lapoint R."/>
            <person name="Lazzaro B.P."/>
            <person name="Lee S.J."/>
            <person name="Levesque L."/>
            <person name="Li R."/>
            <person name="Lin C.F."/>
            <person name="Lin M.F."/>
            <person name="Lindblad-Toh K."/>
            <person name="Llopart A."/>
            <person name="Long M."/>
            <person name="Low L."/>
            <person name="Lozovsky E."/>
            <person name="Lu J."/>
            <person name="Luo M."/>
            <person name="Machado C.A."/>
            <person name="Makalowski W."/>
            <person name="Marzo M."/>
            <person name="Matsuda M."/>
            <person name="Matzkin L."/>
            <person name="McAllister B."/>
            <person name="McBride C.S."/>
            <person name="McKernan B."/>
            <person name="McKernan K."/>
            <person name="Mendez-Lago M."/>
            <person name="Minx P."/>
            <person name="Mollenhauer M.U."/>
            <person name="Montooth K."/>
            <person name="Mount S.M."/>
            <person name="Mu X."/>
            <person name="Myers E."/>
            <person name="Negre B."/>
            <person name="Newfeld S."/>
            <person name="Nielsen R."/>
            <person name="Noor M.A."/>
            <person name="O'Grady P."/>
            <person name="Pachter L."/>
            <person name="Papaceit M."/>
            <person name="Parisi M.J."/>
            <person name="Parisi M."/>
            <person name="Parts L."/>
            <person name="Pedersen J.S."/>
            <person name="Pesole G."/>
            <person name="Phillippy A.M."/>
            <person name="Ponting C.P."/>
            <person name="Pop M."/>
            <person name="Porcelli D."/>
            <person name="Powell J.R."/>
            <person name="Prohaska S."/>
            <person name="Pruitt K."/>
            <person name="Puig M."/>
            <person name="Quesneville H."/>
            <person name="Ram K.R."/>
            <person name="Rand D."/>
            <person name="Rasmussen M.D."/>
            <person name="Reed L.K."/>
            <person name="Reenan R."/>
            <person name="Reily A."/>
            <person name="Remington K.A."/>
            <person name="Rieger T.T."/>
            <person name="Ritchie M.G."/>
            <person name="Robin C."/>
            <person name="Rogers Y.H."/>
            <person name="Rohde C."/>
            <person name="Rozas J."/>
            <person name="Rubenfield M.J."/>
            <person name="Ruiz A."/>
            <person name="Russo S."/>
            <person name="Salzberg S.L."/>
            <person name="Sanchez-Gracia A."/>
            <person name="Saranga D.J."/>
            <person name="Sato H."/>
            <person name="Schaeffer S.W."/>
            <person name="Schatz M.C."/>
            <person name="Schlenke T."/>
            <person name="Schwartz R."/>
            <person name="Segarra C."/>
            <person name="Singh R.S."/>
            <person name="Sirot L."/>
            <person name="Sirota M."/>
            <person name="Sisneros N.B."/>
            <person name="Smith C.D."/>
            <person name="Smith T.F."/>
            <person name="Spieth J."/>
            <person name="Stage D.E."/>
            <person name="Stark A."/>
            <person name="Stephan W."/>
            <person name="Strausberg R.L."/>
            <person name="Strempel S."/>
            <person name="Sturgill D."/>
            <person name="Sutton G."/>
            <person name="Sutton G.G."/>
            <person name="Tao W."/>
            <person name="Teichmann S."/>
            <person name="Tobari Y.N."/>
            <person name="Tomimura Y."/>
            <person name="Tsolas J.M."/>
            <person name="Valente V.L."/>
            <person name="Venter E."/>
            <person name="Venter J.C."/>
            <person name="Vicario S."/>
            <person name="Vieira F.G."/>
            <person name="Vilella A.J."/>
            <person name="Villasante A."/>
            <person name="Walenz B."/>
            <person name="Wang J."/>
            <person name="Wasserman M."/>
            <person name="Watts T."/>
            <person name="Wilson D."/>
            <person name="Wilson R.K."/>
            <person name="Wing R.A."/>
            <person name="Wolfner M.F."/>
            <person name="Wong A."/>
            <person name="Wong G.K."/>
            <person name="Wu C.I."/>
            <person name="Wu G."/>
            <person name="Yamamoto D."/>
            <person name="Yang H.P."/>
            <person name="Yang S.P."/>
            <person name="Yorke J.A."/>
            <person name="Yoshida K."/>
            <person name="Zdobnov E."/>
            <person name="Zhang P."/>
            <person name="Zhang Y."/>
            <person name="Zimin A.V."/>
            <person name="Baldwin J."/>
            <person name="Abdouelleil A."/>
            <person name="Abdulkadir J."/>
            <person name="Abebe A."/>
            <person name="Abera B."/>
            <person name="Abreu J."/>
            <person name="Acer S.C."/>
            <person name="Aftuck L."/>
            <person name="Alexander A."/>
            <person name="An P."/>
            <person name="Anderson E."/>
            <person name="Anderson S."/>
            <person name="Arachi H."/>
            <person name="Azer M."/>
            <person name="Bachantsang P."/>
            <person name="Barry A."/>
            <person name="Bayul T."/>
            <person name="Berlin A."/>
            <person name="Bessette D."/>
            <person name="Bloom T."/>
            <person name="Blye J."/>
            <person name="Boguslavskiy L."/>
            <person name="Bonnet C."/>
            <person name="Boukhgalter B."/>
            <person name="Bourzgui I."/>
            <person name="Brown A."/>
            <person name="Cahill P."/>
            <person name="Channer S."/>
            <person name="Cheshatsang Y."/>
            <person name="Chuda L."/>
            <person name="Citroen M."/>
            <person name="Collymore A."/>
            <person name="Cooke P."/>
            <person name="Costello M."/>
            <person name="D'Aco K."/>
            <person name="Daza R."/>
            <person name="De Haan G."/>
            <person name="DeGray S."/>
            <person name="DeMaso C."/>
            <person name="Dhargay N."/>
            <person name="Dooley K."/>
            <person name="Dooley E."/>
            <person name="Doricent M."/>
            <person name="Dorje P."/>
            <person name="Dorjee K."/>
            <person name="Dupes A."/>
            <person name="Elong R."/>
            <person name="Falk J."/>
            <person name="Farina A."/>
            <person name="Faro S."/>
            <person name="Ferguson D."/>
            <person name="Fisher S."/>
            <person name="Foley C.D."/>
            <person name="Franke A."/>
            <person name="Friedrich D."/>
            <person name="Gadbois L."/>
            <person name="Gearin G."/>
            <person name="Gearin C.R."/>
            <person name="Giannoukos G."/>
            <person name="Goode T."/>
            <person name="Graham J."/>
            <person name="Grandbois E."/>
            <person name="Grewal S."/>
            <person name="Gyaltsen K."/>
            <person name="Hafez N."/>
            <person name="Hagos B."/>
            <person name="Hall J."/>
            <person name="Henson C."/>
            <person name="Hollinger A."/>
            <person name="Honan T."/>
            <person name="Huard M.D."/>
            <person name="Hughes L."/>
            <person name="Hurhula B."/>
            <person name="Husby M.E."/>
            <person name="Kamat A."/>
            <person name="Kanga B."/>
            <person name="Kashin S."/>
            <person name="Khazanovich D."/>
            <person name="Kisner P."/>
            <person name="Lance K."/>
            <person name="Lara M."/>
            <person name="Lee W."/>
            <person name="Lennon N."/>
            <person name="Letendre F."/>
            <person name="LeVine R."/>
            <person name="Lipovsky A."/>
            <person name="Liu X."/>
            <person name="Liu J."/>
            <person name="Liu S."/>
            <person name="Lokyitsang T."/>
            <person name="Lokyitsang Y."/>
            <person name="Lubonja R."/>
            <person name="Lui A."/>
            <person name="MacDonald P."/>
            <person name="Magnisalis V."/>
            <person name="Maru K."/>
            <person name="Matthews C."/>
            <person name="McCusker W."/>
            <person name="McDonough S."/>
            <person name="Mehta T."/>
            <person name="Meldrim J."/>
            <person name="Meneus L."/>
            <person name="Mihai O."/>
            <person name="Mihalev A."/>
            <person name="Mihova T."/>
            <person name="Mittelman R."/>
            <person name="Mlenga V."/>
            <person name="Montmayeur A."/>
            <person name="Mulrain L."/>
            <person name="Navidi A."/>
            <person name="Naylor J."/>
            <person name="Negash T."/>
            <person name="Nguyen T."/>
            <person name="Nguyen N."/>
            <person name="Nicol R."/>
            <person name="Norbu C."/>
            <person name="Norbu N."/>
            <person name="Novod N."/>
            <person name="O'Neill B."/>
            <person name="Osman S."/>
            <person name="Markiewicz E."/>
            <person name="Oyono O.L."/>
            <person name="Patti C."/>
            <person name="Phunkhang P."/>
            <person name="Pierre F."/>
            <person name="Priest M."/>
            <person name="Raghuraman S."/>
            <person name="Rege F."/>
            <person name="Reyes R."/>
            <person name="Rise C."/>
            <person name="Rogov P."/>
            <person name="Ross K."/>
            <person name="Ryan E."/>
            <person name="Settipalli S."/>
            <person name="Shea T."/>
            <person name="Sherpa N."/>
            <person name="Shi L."/>
            <person name="Shih D."/>
            <person name="Sparrow T."/>
            <person name="Spaulding J."/>
            <person name="Stalker J."/>
            <person name="Stange-Thomann N."/>
            <person name="Stavropoulos S."/>
            <person name="Stone C."/>
            <person name="Strader C."/>
            <person name="Tesfaye S."/>
            <person name="Thomson T."/>
            <person name="Thoulutsang Y."/>
            <person name="Thoulutsang D."/>
            <person name="Topham K."/>
            <person name="Topping I."/>
            <person name="Tsamla T."/>
            <person name="Vassiliev H."/>
            <person name="Vo A."/>
            <person name="Wangchuk T."/>
            <person name="Wangdi T."/>
            <person name="Weiand M."/>
            <person name="Wilkinson J."/>
            <person name="Wilson A."/>
            <person name="Yadav S."/>
            <person name="Young G."/>
            <person name="Yu Q."/>
            <person name="Zembek L."/>
            <person name="Zhong D."/>
            <person name="Zimmer A."/>
            <person name="Zwirko Z."/>
            <person name="Jaffe D.B."/>
            <person name="Alvarez P."/>
            <person name="Brockman W."/>
            <person name="Butler J."/>
            <person name="Chin C."/>
            <person name="Gnerre S."/>
            <person name="Grabherr M."/>
            <person name="Kleber M."/>
            <person name="Mauceli E."/>
            <person name="MacCallum I."/>
        </authorList>
    </citation>
    <scope>NUCLEOTIDE SEQUENCE [LARGE SCALE GENOMIC DNA]</scope>
    <source>
        <strain evidence="17">Tucson 14030-0811.24</strain>
    </source>
</reference>
<dbReference type="Gene3D" id="3.40.50.11660">
    <property type="entry name" value="Glycosyl transferase family 10, C-terminal domain"/>
    <property type="match status" value="1"/>
</dbReference>
<dbReference type="InterPro" id="IPR031481">
    <property type="entry name" value="Glyco_tran_10_N"/>
</dbReference>
<keyword evidence="4 12" id="KW-0328">Glycosyltransferase</keyword>
<feature type="compositionally biased region" description="Acidic residues" evidence="13">
    <location>
        <begin position="133"/>
        <end position="142"/>
    </location>
</feature>
<evidence type="ECO:0000259" key="14">
    <source>
        <dbReference type="Pfam" id="PF00852"/>
    </source>
</evidence>
<evidence type="ECO:0000256" key="13">
    <source>
        <dbReference type="SAM" id="MobiDB-lite"/>
    </source>
</evidence>
<evidence type="ECO:0000313" key="16">
    <source>
        <dbReference type="EMBL" id="EDW79458.1"/>
    </source>
</evidence>
<keyword evidence="9 12" id="KW-0333">Golgi apparatus</keyword>
<dbReference type="Pfam" id="PF00852">
    <property type="entry name" value="Glyco_transf_10"/>
    <property type="match status" value="1"/>
</dbReference>
<evidence type="ECO:0000256" key="2">
    <source>
        <dbReference type="ARBA" id="ARBA00004922"/>
    </source>
</evidence>
<dbReference type="GO" id="GO:0018279">
    <property type="term" value="P:protein N-linked glycosylation via asparagine"/>
    <property type="evidence" value="ECO:0007669"/>
    <property type="project" value="EnsemblMetazoa"/>
</dbReference>
<keyword evidence="11" id="KW-0325">Glycoprotein</keyword>
<organism evidence="17">
    <name type="scientific">Drosophila willistoni</name>
    <name type="common">Fruit fly</name>
    <dbReference type="NCBI Taxonomy" id="7260"/>
    <lineage>
        <taxon>Eukaryota</taxon>
        <taxon>Metazoa</taxon>
        <taxon>Ecdysozoa</taxon>
        <taxon>Arthropoda</taxon>
        <taxon>Hexapoda</taxon>
        <taxon>Insecta</taxon>
        <taxon>Pterygota</taxon>
        <taxon>Neoptera</taxon>
        <taxon>Endopterygota</taxon>
        <taxon>Diptera</taxon>
        <taxon>Brachycera</taxon>
        <taxon>Muscomorpha</taxon>
        <taxon>Ephydroidea</taxon>
        <taxon>Drosophilidae</taxon>
        <taxon>Drosophila</taxon>
        <taxon>Sophophora</taxon>
    </lineage>
</organism>
<dbReference type="InParanoid" id="B4N519"/>
<dbReference type="PANTHER" id="PTHR48438">
    <property type="entry name" value="ALPHA-(1,3)-FUCOSYLTRANSFERASE C-RELATED"/>
    <property type="match status" value="1"/>
</dbReference>
<dbReference type="Proteomes" id="UP000007798">
    <property type="component" value="Unassembled WGS sequence"/>
</dbReference>
<keyword evidence="7" id="KW-0735">Signal-anchor</keyword>
<dbReference type="AlphaFoldDB" id="B4N519"/>
<dbReference type="GO" id="GO:0007399">
    <property type="term" value="P:nervous system development"/>
    <property type="evidence" value="ECO:0007669"/>
    <property type="project" value="EnsemblMetazoa"/>
</dbReference>
<dbReference type="eggNOG" id="KOG2619">
    <property type="taxonomic scope" value="Eukaryota"/>
</dbReference>
<dbReference type="FunCoup" id="B4N519">
    <property type="interactions" value="56"/>
</dbReference>
<comment type="similarity">
    <text evidence="3 12">Belongs to the glycosyltransferase 10 family.</text>
</comment>
<dbReference type="GO" id="GO:0005797">
    <property type="term" value="C:Golgi medial cisterna"/>
    <property type="evidence" value="ECO:0007669"/>
    <property type="project" value="EnsemblMetazoa"/>
</dbReference>
<dbReference type="HOGENOM" id="CLU_032075_6_0_1"/>
<evidence type="ECO:0000256" key="1">
    <source>
        <dbReference type="ARBA" id="ARBA00004447"/>
    </source>
</evidence>
<feature type="domain" description="Fucosyltransferase C-terminal" evidence="14">
    <location>
        <begin position="346"/>
        <end position="524"/>
    </location>
</feature>
<comment type="subcellular location">
    <subcellularLocation>
        <location evidence="1 12">Golgi apparatus</location>
        <location evidence="1 12">Golgi stack membrane</location>
        <topology evidence="1 12">Single-pass type II membrane protein</topology>
    </subcellularLocation>
</comment>
<dbReference type="UniPathway" id="UPA00378"/>
<name>B4N519_DROWI</name>
<proteinExistence type="inferred from homology"/>
<dbReference type="STRING" id="7260.B4N519"/>
<dbReference type="GO" id="GO:0018392">
    <property type="term" value="F:glycoprotein 3-alpha-L-fucosyltransferase activity"/>
    <property type="evidence" value="ECO:0007669"/>
    <property type="project" value="EnsemblMetazoa"/>
</dbReference>
<dbReference type="InterPro" id="IPR055270">
    <property type="entry name" value="Glyco_tran_10_C"/>
</dbReference>
<protein>
    <recommendedName>
        <fullName evidence="12">Fucosyltransferase</fullName>
        <ecNumber evidence="12">2.4.1.-</ecNumber>
    </recommendedName>
</protein>
<dbReference type="GO" id="GO:0006491">
    <property type="term" value="P:N-glycan processing"/>
    <property type="evidence" value="ECO:0007669"/>
    <property type="project" value="EnsemblMetazoa"/>
</dbReference>
<evidence type="ECO:0000256" key="6">
    <source>
        <dbReference type="ARBA" id="ARBA00022692"/>
    </source>
</evidence>
<keyword evidence="5 12" id="KW-0808">Transferase</keyword>
<dbReference type="EMBL" id="CH964101">
    <property type="protein sequence ID" value="EDW79458.1"/>
    <property type="molecule type" value="Genomic_DNA"/>
</dbReference>
<dbReference type="Pfam" id="PF17039">
    <property type="entry name" value="Glyco_tran_10_N"/>
    <property type="match status" value="1"/>
</dbReference>
<dbReference type="OMA" id="PHNYEQI"/>
<feature type="transmembrane region" description="Helical" evidence="12">
    <location>
        <begin position="12"/>
        <end position="28"/>
    </location>
</feature>
<sequence>MRRPKISLKKYFYFTLICALLFIFGFNLKEYEIWKTKNSSRPTLGINQQQQQQQQQQQLQQQQQQQQQQLPQLPAIVEEEDFDNDIADGQADRSLDSTLTTSGQASAVGAAAAAAAGDADAASPAIVAPPNEEPIEVEEFENPDIGPGHRRDNGIAATAKPWFFRNGEYYPKPVKTYSTRKARKRHAPKLFPYQDPHSDRIVNQLMYVPHNYPEIKASGKLKTILLYNGLGPWNVKKGREVFLRAKCPVDTCELTANRDLASTADMILYKDHYIPTGIRRPSNRKQVSMLYYLECPYHTQNVKVPDALNWTATYRRDSTIVAPYEKWQYYDNKVQQLEQDQNFAINKTKKVAWFVSNCGARNGRLQYAHELQKHIEVDIYGACGNFKCSRSNADKCFEILDNDYKFYLAFENSNCKDYITEKFFVNALNRKVLPIVMGARPEDYEVSAPRRSYIHVDEFESPKELAEYLHILDRDDELYNSYFKWKGTGEFINTYYWCRVCSTLHNEEQFSKSKSHWYTDLNDWWRGVGVCTTGSWRNFKARKDVISDD</sequence>
<keyword evidence="17" id="KW-1185">Reference proteome</keyword>
<keyword evidence="6 12" id="KW-0812">Transmembrane</keyword>
<dbReference type="InterPro" id="IPR038577">
    <property type="entry name" value="GT10-like_C_sf"/>
</dbReference>
<comment type="pathway">
    <text evidence="2">Protein modification; protein glycosylation.</text>
</comment>
<evidence type="ECO:0000256" key="9">
    <source>
        <dbReference type="ARBA" id="ARBA00023034"/>
    </source>
</evidence>
<keyword evidence="8 12" id="KW-1133">Transmembrane helix</keyword>
<evidence type="ECO:0000256" key="5">
    <source>
        <dbReference type="ARBA" id="ARBA00022679"/>
    </source>
</evidence>
<dbReference type="OrthoDB" id="427096at2759"/>
<evidence type="ECO:0000259" key="15">
    <source>
        <dbReference type="Pfam" id="PF17039"/>
    </source>
</evidence>
<evidence type="ECO:0000256" key="12">
    <source>
        <dbReference type="RuleBase" id="RU003832"/>
    </source>
</evidence>
<evidence type="ECO:0000256" key="4">
    <source>
        <dbReference type="ARBA" id="ARBA00022676"/>
    </source>
</evidence>